<keyword evidence="4" id="KW-0496">Mitochondrion</keyword>
<comment type="subunit">
    <text evidence="8">Component of the mitochondrial ribosome small subunit (28S) which comprises a 12S rRNA and about 30 distinct proteins.</text>
</comment>
<comment type="subcellular location">
    <subcellularLocation>
        <location evidence="1">Mitochondrion</location>
    </subcellularLocation>
</comment>
<sequence length="444" mass="50221">MALPLLRLLSNVPNTINALKALSPGAGALLFKSPAIRATLIFEPQCRHTSFFNKLPAQDLWKGVTSVSNAGRKRGRGKGTGKKTAKNLNRGQIIGVGKSNIMWPGLSAPILKGKDLVKQQQLPEDSERMSKLIKMRDEMSTFRYLKLLPIERGWSGTKLPGRSIGPPDPIGDDTFEGFDTKVLEFKSVFHMKGNFGRRRRMSCLAVTGNGKGLAGFALAKSVDGRSALKRAKNRAGQKLMYFELYNNHTVMHDFFAQFGRTKIFASQKPEGFGLVCHRAIKTICEVIGITDLYAKVEGSTNLQNIVKAFFIGLLKQKNHQQMAEEKGLHLVEFRRECGNYPKVVASPAKCRSKEEIKPNEVLDFSQYVMDGRVVLKKKTFPKFYTKLPGWERHLKKTLWCRNHDDVKMRMLVEHGEIRSFLTDKYPEAKPKTWKKIREEPQPEE</sequence>
<reference evidence="12 13" key="1">
    <citation type="submission" date="2020-04" db="EMBL/GenBank/DDBJ databases">
        <authorList>
            <person name="Alioto T."/>
            <person name="Alioto T."/>
            <person name="Gomez Garrido J."/>
        </authorList>
    </citation>
    <scope>NUCLEOTIDE SEQUENCE [LARGE SCALE GENOMIC DNA]</scope>
</reference>
<dbReference type="GO" id="GO:0003735">
    <property type="term" value="F:structural constituent of ribosome"/>
    <property type="evidence" value="ECO:0007669"/>
    <property type="project" value="UniProtKB-UniRule"/>
</dbReference>
<evidence type="ECO:0000256" key="4">
    <source>
        <dbReference type="ARBA" id="ARBA00023128"/>
    </source>
</evidence>
<evidence type="ECO:0000256" key="2">
    <source>
        <dbReference type="ARBA" id="ARBA00008945"/>
    </source>
</evidence>
<dbReference type="PANTHER" id="PTHR48277:SF1">
    <property type="entry name" value="MITOCHONDRIAL RIBOSOMAL PROTEIN S5"/>
    <property type="match status" value="1"/>
</dbReference>
<feature type="domain" description="S5 DRBM" evidence="11">
    <location>
        <begin position="196"/>
        <end position="242"/>
    </location>
</feature>
<evidence type="ECO:0000313" key="13">
    <source>
        <dbReference type="Proteomes" id="UP000494165"/>
    </source>
</evidence>
<proteinExistence type="inferred from homology"/>
<accession>A0A8S1CW78</accession>
<evidence type="ECO:0000256" key="7">
    <source>
        <dbReference type="ARBA" id="ARBA00041606"/>
    </source>
</evidence>
<dbReference type="GO" id="GO:0006412">
    <property type="term" value="P:translation"/>
    <property type="evidence" value="ECO:0007669"/>
    <property type="project" value="InterPro"/>
</dbReference>
<dbReference type="Proteomes" id="UP000494165">
    <property type="component" value="Unassembled WGS sequence"/>
</dbReference>
<dbReference type="FunFam" id="3.30.230.10:FF:000002">
    <property type="entry name" value="30S ribosomal protein S5"/>
    <property type="match status" value="1"/>
</dbReference>
<keyword evidence="3 9" id="KW-0689">Ribosomal protein</keyword>
<dbReference type="SUPFAM" id="SSF54211">
    <property type="entry name" value="Ribosomal protein S5 domain 2-like"/>
    <property type="match status" value="1"/>
</dbReference>
<dbReference type="PROSITE" id="PS50881">
    <property type="entry name" value="S5_DSRBD"/>
    <property type="match status" value="1"/>
</dbReference>
<dbReference type="SUPFAM" id="SSF54768">
    <property type="entry name" value="dsRNA-binding domain-like"/>
    <property type="match status" value="1"/>
</dbReference>
<dbReference type="InterPro" id="IPR013810">
    <property type="entry name" value="Ribosomal_uS5_N"/>
</dbReference>
<keyword evidence="13" id="KW-1185">Reference proteome</keyword>
<dbReference type="InterPro" id="IPR014721">
    <property type="entry name" value="Ribsml_uS5_D2-typ_fold_subgr"/>
</dbReference>
<gene>
    <name evidence="12" type="ORF">CLODIP_2_CD15174</name>
</gene>
<dbReference type="Pfam" id="PF00333">
    <property type="entry name" value="Ribosomal_S5"/>
    <property type="match status" value="1"/>
</dbReference>
<evidence type="ECO:0000313" key="12">
    <source>
        <dbReference type="EMBL" id="CAB3373531.1"/>
    </source>
</evidence>
<dbReference type="OrthoDB" id="309483at2759"/>
<evidence type="ECO:0000256" key="3">
    <source>
        <dbReference type="ARBA" id="ARBA00022980"/>
    </source>
</evidence>
<dbReference type="GO" id="GO:0005743">
    <property type="term" value="C:mitochondrial inner membrane"/>
    <property type="evidence" value="ECO:0007669"/>
    <property type="project" value="UniProtKB-ARBA"/>
</dbReference>
<dbReference type="EMBL" id="CADEPI010000086">
    <property type="protein sequence ID" value="CAB3373531.1"/>
    <property type="molecule type" value="Genomic_DNA"/>
</dbReference>
<evidence type="ECO:0000256" key="1">
    <source>
        <dbReference type="ARBA" id="ARBA00004173"/>
    </source>
</evidence>
<dbReference type="InterPro" id="IPR020568">
    <property type="entry name" value="Ribosomal_Su5_D2-typ_SF"/>
</dbReference>
<dbReference type="Gene3D" id="3.30.160.20">
    <property type="match status" value="1"/>
</dbReference>
<dbReference type="GO" id="GO:0005763">
    <property type="term" value="C:mitochondrial small ribosomal subunit"/>
    <property type="evidence" value="ECO:0007669"/>
    <property type="project" value="UniProtKB-ARBA"/>
</dbReference>
<dbReference type="InterPro" id="IPR000851">
    <property type="entry name" value="Ribosomal_uS5"/>
</dbReference>
<evidence type="ECO:0000256" key="9">
    <source>
        <dbReference type="PROSITE-ProRule" id="PRU00268"/>
    </source>
</evidence>
<dbReference type="PANTHER" id="PTHR48277">
    <property type="entry name" value="MITOCHONDRIAL RIBOSOMAL PROTEIN S5"/>
    <property type="match status" value="1"/>
</dbReference>
<evidence type="ECO:0000256" key="8">
    <source>
        <dbReference type="ARBA" id="ARBA00062683"/>
    </source>
</evidence>
<comment type="similarity">
    <text evidence="2 10">Belongs to the universal ribosomal protein uS5 family.</text>
</comment>
<comment type="caution">
    <text evidence="12">The sequence shown here is derived from an EMBL/GenBank/DDBJ whole genome shotgun (WGS) entry which is preliminary data.</text>
</comment>
<dbReference type="Gene3D" id="3.30.230.10">
    <property type="match status" value="1"/>
</dbReference>
<evidence type="ECO:0000256" key="5">
    <source>
        <dbReference type="ARBA" id="ARBA00023274"/>
    </source>
</evidence>
<organism evidence="12 13">
    <name type="scientific">Cloeon dipterum</name>
    <dbReference type="NCBI Taxonomy" id="197152"/>
    <lineage>
        <taxon>Eukaryota</taxon>
        <taxon>Metazoa</taxon>
        <taxon>Ecdysozoa</taxon>
        <taxon>Arthropoda</taxon>
        <taxon>Hexapoda</taxon>
        <taxon>Insecta</taxon>
        <taxon>Pterygota</taxon>
        <taxon>Palaeoptera</taxon>
        <taxon>Ephemeroptera</taxon>
        <taxon>Pisciforma</taxon>
        <taxon>Baetidae</taxon>
        <taxon>Cloeon</taxon>
    </lineage>
</organism>
<evidence type="ECO:0000256" key="6">
    <source>
        <dbReference type="ARBA" id="ARBA00039335"/>
    </source>
</evidence>
<protein>
    <recommendedName>
        <fullName evidence="6">Small ribosomal subunit protein uS5m</fullName>
    </recommendedName>
    <alternativeName>
        <fullName evidence="7">28S ribosomal protein S5, mitochondrial</fullName>
    </alternativeName>
</protein>
<dbReference type="AlphaFoldDB" id="A0A8S1CW78"/>
<dbReference type="InterPro" id="IPR005324">
    <property type="entry name" value="Ribosomal_uS5_C"/>
</dbReference>
<dbReference type="FunFam" id="3.30.160.20:FF:000022">
    <property type="entry name" value="28S ribosomal protein S5, mitochondrial"/>
    <property type="match status" value="1"/>
</dbReference>
<dbReference type="InterPro" id="IPR048584">
    <property type="entry name" value="Ribosomal_uS5m_N"/>
</dbReference>
<dbReference type="GO" id="GO:0003723">
    <property type="term" value="F:RNA binding"/>
    <property type="evidence" value="ECO:0007669"/>
    <property type="project" value="InterPro"/>
</dbReference>
<evidence type="ECO:0000259" key="11">
    <source>
        <dbReference type="PROSITE" id="PS50881"/>
    </source>
</evidence>
<dbReference type="Pfam" id="PF03719">
    <property type="entry name" value="Ribosomal_S5_C"/>
    <property type="match status" value="1"/>
</dbReference>
<name>A0A8S1CW78_9INSE</name>
<evidence type="ECO:0000256" key="10">
    <source>
        <dbReference type="RuleBase" id="RU003823"/>
    </source>
</evidence>
<keyword evidence="5 9" id="KW-0687">Ribonucleoprotein</keyword>
<dbReference type="Pfam" id="PF21251">
    <property type="entry name" value="Ribosomal_uS5m_N"/>
    <property type="match status" value="1"/>
</dbReference>